<accession>A0ABN7VI51</accession>
<feature type="non-terminal residue" evidence="1">
    <location>
        <position position="1"/>
    </location>
</feature>
<dbReference type="EMBL" id="CAJVQB010015641">
    <property type="protein sequence ID" value="CAG8775695.1"/>
    <property type="molecule type" value="Genomic_DNA"/>
</dbReference>
<dbReference type="Proteomes" id="UP000789901">
    <property type="component" value="Unassembled WGS sequence"/>
</dbReference>
<protein>
    <submittedName>
        <fullName evidence="1">14562_t:CDS:1</fullName>
    </submittedName>
</protein>
<reference evidence="1 2" key="1">
    <citation type="submission" date="2021-06" db="EMBL/GenBank/DDBJ databases">
        <authorList>
            <person name="Kallberg Y."/>
            <person name="Tangrot J."/>
            <person name="Rosling A."/>
        </authorList>
    </citation>
    <scope>NUCLEOTIDE SEQUENCE [LARGE SCALE GENOMIC DNA]</scope>
    <source>
        <strain evidence="1 2">120-4 pot B 10/14</strain>
    </source>
</reference>
<proteinExistence type="predicted"/>
<organism evidence="1 2">
    <name type="scientific">Gigaspora margarita</name>
    <dbReference type="NCBI Taxonomy" id="4874"/>
    <lineage>
        <taxon>Eukaryota</taxon>
        <taxon>Fungi</taxon>
        <taxon>Fungi incertae sedis</taxon>
        <taxon>Mucoromycota</taxon>
        <taxon>Glomeromycotina</taxon>
        <taxon>Glomeromycetes</taxon>
        <taxon>Diversisporales</taxon>
        <taxon>Gigasporaceae</taxon>
        <taxon>Gigaspora</taxon>
    </lineage>
</organism>
<sequence length="76" mass="8816">PGRLLIHENNKNASLEDLLFKYSKENLDFDRLFSEVPEFKVLPEIDKKSAENIFSSKRLSFAGSFPDIEISYSDFQ</sequence>
<keyword evidence="2" id="KW-1185">Reference proteome</keyword>
<evidence type="ECO:0000313" key="1">
    <source>
        <dbReference type="EMBL" id="CAG8775695.1"/>
    </source>
</evidence>
<comment type="caution">
    <text evidence="1">The sequence shown here is derived from an EMBL/GenBank/DDBJ whole genome shotgun (WGS) entry which is preliminary data.</text>
</comment>
<evidence type="ECO:0000313" key="2">
    <source>
        <dbReference type="Proteomes" id="UP000789901"/>
    </source>
</evidence>
<name>A0ABN7VI51_GIGMA</name>
<gene>
    <name evidence="1" type="ORF">GMARGA_LOCUS19049</name>
</gene>